<organism evidence="3 4">
    <name type="scientific">Wickerhamomyces ciferrii (strain ATCC 14091 / BCRC 22168 / CBS 111 / JCM 3599 / NBRC 0793 / NRRL Y-1031 F-60-10)</name>
    <name type="common">Yeast</name>
    <name type="synonym">Pichia ciferrii</name>
    <dbReference type="NCBI Taxonomy" id="1206466"/>
    <lineage>
        <taxon>Eukaryota</taxon>
        <taxon>Fungi</taxon>
        <taxon>Dikarya</taxon>
        <taxon>Ascomycota</taxon>
        <taxon>Saccharomycotina</taxon>
        <taxon>Saccharomycetes</taxon>
        <taxon>Phaffomycetales</taxon>
        <taxon>Wickerhamomycetaceae</taxon>
        <taxon>Wickerhamomyces</taxon>
    </lineage>
</organism>
<evidence type="ECO:0000313" key="4">
    <source>
        <dbReference type="Proteomes" id="UP000009328"/>
    </source>
</evidence>
<feature type="compositionally biased region" description="Polar residues" evidence="1">
    <location>
        <begin position="167"/>
        <end position="180"/>
    </location>
</feature>
<evidence type="ECO:0000256" key="1">
    <source>
        <dbReference type="SAM" id="MobiDB-lite"/>
    </source>
</evidence>
<protein>
    <submittedName>
        <fullName evidence="3">Secreted protein</fullName>
    </submittedName>
</protein>
<keyword evidence="2" id="KW-0732">Signal</keyword>
<dbReference type="EMBL" id="CAIF01000217">
    <property type="protein sequence ID" value="CCH45924.1"/>
    <property type="molecule type" value="Genomic_DNA"/>
</dbReference>
<dbReference type="InParanoid" id="K0KWQ2"/>
<dbReference type="AlphaFoldDB" id="K0KWQ2"/>
<feature type="compositionally biased region" description="Low complexity" evidence="1">
    <location>
        <begin position="181"/>
        <end position="215"/>
    </location>
</feature>
<dbReference type="Proteomes" id="UP000009328">
    <property type="component" value="Unassembled WGS sequence"/>
</dbReference>
<feature type="signal peptide" evidence="2">
    <location>
        <begin position="1"/>
        <end position="18"/>
    </location>
</feature>
<dbReference type="STRING" id="1206466.K0KWQ2"/>
<accession>K0KWQ2</accession>
<comment type="caution">
    <text evidence="3">The sequence shown here is derived from an EMBL/GenBank/DDBJ whole genome shotgun (WGS) entry which is preliminary data.</text>
</comment>
<name>K0KWQ2_WICCF</name>
<reference evidence="3 4" key="1">
    <citation type="journal article" date="2012" name="Eukaryot. Cell">
        <title>Draft genome sequence of Wickerhamomyces ciferrii NRRL Y-1031 F-60-10.</title>
        <authorList>
            <person name="Schneider J."/>
            <person name="Andrea H."/>
            <person name="Blom J."/>
            <person name="Jaenicke S."/>
            <person name="Ruckert C."/>
            <person name="Schorsch C."/>
            <person name="Szczepanowski R."/>
            <person name="Farwick M."/>
            <person name="Goesmann A."/>
            <person name="Puhler A."/>
            <person name="Schaffer S."/>
            <person name="Tauch A."/>
            <person name="Kohler T."/>
            <person name="Brinkrolf K."/>
        </authorList>
    </citation>
    <scope>NUCLEOTIDE SEQUENCE [LARGE SCALE GENOMIC DNA]</scope>
    <source>
        <strain evidence="4">ATCC 14091 / BCRC 22168 / CBS 111 / JCM 3599 / NBRC 0793 / NRRL Y-1031 F-60-10</strain>
    </source>
</reference>
<feature type="chain" id="PRO_5003836541" evidence="2">
    <location>
        <begin position="19"/>
        <end position="258"/>
    </location>
</feature>
<feature type="region of interest" description="Disordered" evidence="1">
    <location>
        <begin position="97"/>
        <end position="126"/>
    </location>
</feature>
<evidence type="ECO:0000313" key="3">
    <source>
        <dbReference type="EMBL" id="CCH45924.1"/>
    </source>
</evidence>
<proteinExistence type="predicted"/>
<dbReference type="HOGENOM" id="CLU_1078500_0_0_1"/>
<sequence>MLFIRSLAALALLSLANAGPVPAPKAEDSNTFSYDVVNVDGSNARPTLYVRDDGEESANVVTGTTTVQNPTTTFTYEYTTTTTTTIPGKHRTVWLTQTRGQGPPTTPTDTATQDAQGSQDAASSTLQNTVIDGTTYLVSAYVSTIRPDSTQTYESQYTSEVASTGVSTISTSAPSPTQQEQGDQSSSAASSSITAAPDAAASSAAPEGSSSSETAYTTVSSDGVCEVYWDDIDYVSGDDASSATTTVTSTIYTTQTLN</sequence>
<feature type="region of interest" description="Disordered" evidence="1">
    <location>
        <begin position="167"/>
        <end position="217"/>
    </location>
</feature>
<evidence type="ECO:0000256" key="2">
    <source>
        <dbReference type="SAM" id="SignalP"/>
    </source>
</evidence>
<gene>
    <name evidence="3" type="ORF">BN7_5511</name>
</gene>
<feature type="compositionally biased region" description="Low complexity" evidence="1">
    <location>
        <begin position="97"/>
        <end position="117"/>
    </location>
</feature>
<keyword evidence="4" id="KW-1185">Reference proteome</keyword>